<feature type="transmembrane region" description="Helical" evidence="4">
    <location>
        <begin position="148"/>
        <end position="170"/>
    </location>
</feature>
<keyword evidence="7" id="KW-1185">Reference proteome</keyword>
<keyword evidence="1" id="KW-0805">Transcription regulation</keyword>
<dbReference type="PANTHER" id="PTHR44688:SF16">
    <property type="entry name" value="DNA-BINDING TRANSCRIPTIONAL ACTIVATOR DEVR_DOSR"/>
    <property type="match status" value="1"/>
</dbReference>
<sequence length="351" mass="37629">MGSAAFVVEMGRFFAKTGTRSALSTGIAGAICGTMLLSLCNMLPTAVSDALLTVSPAIACALLATAQRDFRKDRYYTHGLNSRPNFPPRYAVTCLVQGLAFGFMADTVSSVSRQGSIALPVLCSIAFLAGAVLLALTAIPLKLDFNHLLYKVGHPLMAIGFLLLCCVPSNATICGFIFTAGYCYVYIIMTCLNAHFSHDLGCSPGWIVALSTFFLVAGQIAAMLLFDSVIWLASADAPTAEISAIMAFALPMCSLVFLDEKNSSSGWGAICPGQDDTDERSTIAKRLSSEFALTPREVDVTLILAKGRNKERAAEELHLARETVKTHAANIYRKLAIHSQQELIDLIEGLL</sequence>
<keyword evidence="4" id="KW-1133">Transmembrane helix</keyword>
<dbReference type="PROSITE" id="PS50043">
    <property type="entry name" value="HTH_LUXR_2"/>
    <property type="match status" value="1"/>
</dbReference>
<dbReference type="InterPro" id="IPR016032">
    <property type="entry name" value="Sig_transdc_resp-reg_C-effctor"/>
</dbReference>
<evidence type="ECO:0000256" key="1">
    <source>
        <dbReference type="ARBA" id="ARBA00023015"/>
    </source>
</evidence>
<comment type="caution">
    <text evidence="6">The sequence shown here is derived from an EMBL/GenBank/DDBJ whole genome shotgun (WGS) entry which is preliminary data.</text>
</comment>
<evidence type="ECO:0000256" key="2">
    <source>
        <dbReference type="ARBA" id="ARBA00023125"/>
    </source>
</evidence>
<dbReference type="PANTHER" id="PTHR44688">
    <property type="entry name" value="DNA-BINDING TRANSCRIPTIONAL ACTIVATOR DEVR_DOSR"/>
    <property type="match status" value="1"/>
</dbReference>
<dbReference type="InterPro" id="IPR000792">
    <property type="entry name" value="Tscrpt_reg_LuxR_C"/>
</dbReference>
<organism evidence="6 7">
    <name type="scientific">Slackia isoflavoniconvertens</name>
    <dbReference type="NCBI Taxonomy" id="572010"/>
    <lineage>
        <taxon>Bacteria</taxon>
        <taxon>Bacillati</taxon>
        <taxon>Actinomycetota</taxon>
        <taxon>Coriobacteriia</taxon>
        <taxon>Eggerthellales</taxon>
        <taxon>Eggerthellaceae</taxon>
        <taxon>Slackia</taxon>
    </lineage>
</organism>
<evidence type="ECO:0000259" key="5">
    <source>
        <dbReference type="PROSITE" id="PS50043"/>
    </source>
</evidence>
<name>A0A3N0I8N4_9ACTN</name>
<reference evidence="7" key="1">
    <citation type="submission" date="2018-05" db="EMBL/GenBank/DDBJ databases">
        <title>Genome Sequencing of selected type strains of the family Eggerthellaceae.</title>
        <authorList>
            <person name="Danylec N."/>
            <person name="Stoll D.A."/>
            <person name="Doetsch A."/>
            <person name="Huch M."/>
        </authorList>
    </citation>
    <scope>NUCLEOTIDE SEQUENCE [LARGE SCALE GENOMIC DNA]</scope>
    <source>
        <strain evidence="7">DSM 22006</strain>
    </source>
</reference>
<evidence type="ECO:0000313" key="7">
    <source>
        <dbReference type="Proteomes" id="UP000271472"/>
    </source>
</evidence>
<protein>
    <recommendedName>
        <fullName evidence="5">HTH luxR-type domain-containing protein</fullName>
    </recommendedName>
</protein>
<feature type="transmembrane region" description="Helical" evidence="4">
    <location>
        <begin position="239"/>
        <end position="258"/>
    </location>
</feature>
<feature type="transmembrane region" description="Helical" evidence="4">
    <location>
        <begin position="21"/>
        <end position="44"/>
    </location>
</feature>
<keyword evidence="2" id="KW-0238">DNA-binding</keyword>
<accession>A0A3N0I8N4</accession>
<keyword evidence="4" id="KW-0812">Transmembrane</keyword>
<keyword evidence="4" id="KW-0472">Membrane</keyword>
<dbReference type="SMART" id="SM00421">
    <property type="entry name" value="HTH_LUXR"/>
    <property type="match status" value="1"/>
</dbReference>
<gene>
    <name evidence="6" type="ORF">DMP05_08355</name>
</gene>
<feature type="transmembrane region" description="Helical" evidence="4">
    <location>
        <begin position="206"/>
        <end position="233"/>
    </location>
</feature>
<keyword evidence="3" id="KW-0804">Transcription</keyword>
<dbReference type="SUPFAM" id="SSF46894">
    <property type="entry name" value="C-terminal effector domain of the bipartite response regulators"/>
    <property type="match status" value="1"/>
</dbReference>
<proteinExistence type="predicted"/>
<dbReference type="Gene3D" id="1.10.10.10">
    <property type="entry name" value="Winged helix-like DNA-binding domain superfamily/Winged helix DNA-binding domain"/>
    <property type="match status" value="1"/>
</dbReference>
<feature type="domain" description="HTH luxR-type" evidence="5">
    <location>
        <begin position="286"/>
        <end position="351"/>
    </location>
</feature>
<dbReference type="EMBL" id="QIBZ01000017">
    <property type="protein sequence ID" value="RNM33373.1"/>
    <property type="molecule type" value="Genomic_DNA"/>
</dbReference>
<feature type="transmembrane region" description="Helical" evidence="4">
    <location>
        <begin position="117"/>
        <end position="136"/>
    </location>
</feature>
<feature type="transmembrane region" description="Helical" evidence="4">
    <location>
        <begin position="50"/>
        <end position="66"/>
    </location>
</feature>
<dbReference type="InterPro" id="IPR036388">
    <property type="entry name" value="WH-like_DNA-bd_sf"/>
</dbReference>
<dbReference type="CDD" id="cd06170">
    <property type="entry name" value="LuxR_C_like"/>
    <property type="match status" value="1"/>
</dbReference>
<dbReference type="AlphaFoldDB" id="A0A3N0I8N4"/>
<dbReference type="GO" id="GO:0003677">
    <property type="term" value="F:DNA binding"/>
    <property type="evidence" value="ECO:0007669"/>
    <property type="project" value="UniProtKB-KW"/>
</dbReference>
<dbReference type="PRINTS" id="PR00038">
    <property type="entry name" value="HTHLUXR"/>
</dbReference>
<dbReference type="Proteomes" id="UP000271472">
    <property type="component" value="Unassembled WGS sequence"/>
</dbReference>
<evidence type="ECO:0000313" key="6">
    <source>
        <dbReference type="EMBL" id="RNM33373.1"/>
    </source>
</evidence>
<evidence type="ECO:0000256" key="3">
    <source>
        <dbReference type="ARBA" id="ARBA00023163"/>
    </source>
</evidence>
<dbReference type="Pfam" id="PF00196">
    <property type="entry name" value="GerE"/>
    <property type="match status" value="1"/>
</dbReference>
<dbReference type="GO" id="GO:0006355">
    <property type="term" value="P:regulation of DNA-templated transcription"/>
    <property type="evidence" value="ECO:0007669"/>
    <property type="project" value="InterPro"/>
</dbReference>
<evidence type="ECO:0000256" key="4">
    <source>
        <dbReference type="SAM" id="Phobius"/>
    </source>
</evidence>